<reference evidence="2" key="1">
    <citation type="submission" date="2020-09" db="EMBL/GenBank/DDBJ databases">
        <authorList>
            <person name="Kim M.K."/>
        </authorList>
    </citation>
    <scope>NUCLEOTIDE SEQUENCE</scope>
    <source>
        <strain evidence="2">BT664</strain>
    </source>
</reference>
<accession>A0A927GL84</accession>
<evidence type="ECO:0000313" key="3">
    <source>
        <dbReference type="Proteomes" id="UP000612233"/>
    </source>
</evidence>
<evidence type="ECO:0000313" key="2">
    <source>
        <dbReference type="EMBL" id="MBD2770393.1"/>
    </source>
</evidence>
<sequence>MISASSLQRLFGIKNSETRTAGLFLMHYFLLGIGSVLVYVAANVLLLEHHPEQSLPLGYTLGAGAMVTRVKGTPTSNTTTCCTSWPCGCCWPWWFSPELWVCWGRWAIRWRPRGRDGGLPG</sequence>
<keyword evidence="1" id="KW-1133">Transmembrane helix</keyword>
<name>A0A927GL84_9BACT</name>
<dbReference type="AlphaFoldDB" id="A0A927GL84"/>
<dbReference type="Proteomes" id="UP000612233">
    <property type="component" value="Unassembled WGS sequence"/>
</dbReference>
<proteinExistence type="predicted"/>
<protein>
    <submittedName>
        <fullName evidence="2">Uncharacterized protein</fullName>
    </submittedName>
</protein>
<keyword evidence="3" id="KW-1185">Reference proteome</keyword>
<keyword evidence="1" id="KW-0812">Transmembrane</keyword>
<comment type="caution">
    <text evidence="2">The sequence shown here is derived from an EMBL/GenBank/DDBJ whole genome shotgun (WGS) entry which is preliminary data.</text>
</comment>
<keyword evidence="1" id="KW-0472">Membrane</keyword>
<dbReference type="RefSeq" id="WP_191007203.1">
    <property type="nucleotide sequence ID" value="NZ_JACXAD010000036.1"/>
</dbReference>
<evidence type="ECO:0000256" key="1">
    <source>
        <dbReference type="SAM" id="Phobius"/>
    </source>
</evidence>
<dbReference type="EMBL" id="JACXAD010000036">
    <property type="protein sequence ID" value="MBD2770393.1"/>
    <property type="molecule type" value="Genomic_DNA"/>
</dbReference>
<organism evidence="2 3">
    <name type="scientific">Hymenobacter montanus</name>
    <dbReference type="NCBI Taxonomy" id="2771359"/>
    <lineage>
        <taxon>Bacteria</taxon>
        <taxon>Pseudomonadati</taxon>
        <taxon>Bacteroidota</taxon>
        <taxon>Cytophagia</taxon>
        <taxon>Cytophagales</taxon>
        <taxon>Hymenobacteraceae</taxon>
        <taxon>Hymenobacter</taxon>
    </lineage>
</organism>
<gene>
    <name evidence="2" type="ORF">IC235_21110</name>
</gene>
<feature type="transmembrane region" description="Helical" evidence="1">
    <location>
        <begin position="21"/>
        <end position="46"/>
    </location>
</feature>